<reference evidence="5 6" key="1">
    <citation type="journal article" date="2016" name="Nat. Commun.">
        <title>Thousands of microbial genomes shed light on interconnected biogeochemical processes in an aquifer system.</title>
        <authorList>
            <person name="Anantharaman K."/>
            <person name="Brown C.T."/>
            <person name="Hug L.A."/>
            <person name="Sharon I."/>
            <person name="Castelle C.J."/>
            <person name="Probst A.J."/>
            <person name="Thomas B.C."/>
            <person name="Singh A."/>
            <person name="Wilkins M.J."/>
            <person name="Karaoz U."/>
            <person name="Brodie E.L."/>
            <person name="Williams K.H."/>
            <person name="Hubbard S.S."/>
            <person name="Banfield J.F."/>
        </authorList>
    </citation>
    <scope>NUCLEOTIDE SEQUENCE [LARGE SCALE GENOMIC DNA]</scope>
</reference>
<dbReference type="EMBL" id="MGGW01000020">
    <property type="protein sequence ID" value="OGM53800.1"/>
    <property type="molecule type" value="Genomic_DNA"/>
</dbReference>
<keyword evidence="3" id="KW-0808">Transferase</keyword>
<dbReference type="Proteomes" id="UP000178603">
    <property type="component" value="Unassembled WGS sequence"/>
</dbReference>
<keyword evidence="2" id="KW-0328">Glycosyltransferase</keyword>
<evidence type="ECO:0000256" key="1">
    <source>
        <dbReference type="ARBA" id="ARBA00006739"/>
    </source>
</evidence>
<dbReference type="Gene3D" id="3.90.550.10">
    <property type="entry name" value="Spore Coat Polysaccharide Biosynthesis Protein SpsA, Chain A"/>
    <property type="match status" value="1"/>
</dbReference>
<evidence type="ECO:0000259" key="4">
    <source>
        <dbReference type="Pfam" id="PF00535"/>
    </source>
</evidence>
<gene>
    <name evidence="5" type="ORF">A3E44_05275</name>
</gene>
<dbReference type="PANTHER" id="PTHR43179">
    <property type="entry name" value="RHAMNOSYLTRANSFERASE WBBL"/>
    <property type="match status" value="1"/>
</dbReference>
<dbReference type="GO" id="GO:0016757">
    <property type="term" value="F:glycosyltransferase activity"/>
    <property type="evidence" value="ECO:0007669"/>
    <property type="project" value="UniProtKB-KW"/>
</dbReference>
<protein>
    <recommendedName>
        <fullName evidence="4">Glycosyltransferase 2-like domain-containing protein</fullName>
    </recommendedName>
</protein>
<comment type="similarity">
    <text evidence="1">Belongs to the glycosyltransferase 2 family.</text>
</comment>
<dbReference type="InterPro" id="IPR029044">
    <property type="entry name" value="Nucleotide-diphossugar_trans"/>
</dbReference>
<accession>A0A1F8AQ93</accession>
<evidence type="ECO:0000313" key="5">
    <source>
        <dbReference type="EMBL" id="OGM53800.1"/>
    </source>
</evidence>
<feature type="domain" description="Glycosyltransferase 2-like" evidence="4">
    <location>
        <begin position="8"/>
        <end position="120"/>
    </location>
</feature>
<proteinExistence type="inferred from homology"/>
<evidence type="ECO:0000256" key="3">
    <source>
        <dbReference type="ARBA" id="ARBA00022679"/>
    </source>
</evidence>
<organism evidence="5 6">
    <name type="scientific">Candidatus Woesebacteria bacterium RIFCSPHIGHO2_12_FULL_41_24</name>
    <dbReference type="NCBI Taxonomy" id="1802510"/>
    <lineage>
        <taxon>Bacteria</taxon>
        <taxon>Candidatus Woeseibacteriota</taxon>
    </lineage>
</organism>
<dbReference type="AlphaFoldDB" id="A0A1F8AQ93"/>
<dbReference type="InterPro" id="IPR001173">
    <property type="entry name" value="Glyco_trans_2-like"/>
</dbReference>
<dbReference type="SUPFAM" id="SSF53448">
    <property type="entry name" value="Nucleotide-diphospho-sugar transferases"/>
    <property type="match status" value="1"/>
</dbReference>
<evidence type="ECO:0000313" key="6">
    <source>
        <dbReference type="Proteomes" id="UP000178603"/>
    </source>
</evidence>
<comment type="caution">
    <text evidence="5">The sequence shown here is derived from an EMBL/GenBank/DDBJ whole genome shotgun (WGS) entry which is preliminary data.</text>
</comment>
<dbReference type="CDD" id="cd04186">
    <property type="entry name" value="GT_2_like_c"/>
    <property type="match status" value="1"/>
</dbReference>
<name>A0A1F8AQ93_9BACT</name>
<sequence>MIRLPGVSIIILNYNGIDDTITCLKSLLKTDYPDFEILVLDNGSTSNEAKIIQRSINSKKLKVFKIGQNLGFTGGNNWLVRRVKSKYFVLLNNDTIVDKFWLKRLVGFAQRKKDGAVFQPKIKLSYDQKRFDYAGACGGYIDYFGYPFTRGRIFESREIDRGQYDNPARIFWASGAVMLIKKSILEDEDYLFDDDFFNYMEEIDFCWRLMNKGYRIYSVPQSVVYHKVAGSAGKNLLKKRFWEHRNNVLLMLKNLERTDLLIFLTIRPMFELLTYVSYIVQLKFKFALSLFLAHLTLFYMVPKFVKKRTGNHKKLKDLPVFKGSIVVSYFLENKKTFKSLGFNARHGL</sequence>
<evidence type="ECO:0000256" key="2">
    <source>
        <dbReference type="ARBA" id="ARBA00022676"/>
    </source>
</evidence>
<dbReference type="Pfam" id="PF00535">
    <property type="entry name" value="Glycos_transf_2"/>
    <property type="match status" value="1"/>
</dbReference>
<dbReference type="PANTHER" id="PTHR43179:SF12">
    <property type="entry name" value="GALACTOFURANOSYLTRANSFERASE GLFT2"/>
    <property type="match status" value="1"/>
</dbReference>